<dbReference type="AlphaFoldDB" id="A0A655ZPW3"/>
<dbReference type="Gene3D" id="3.20.20.100">
    <property type="entry name" value="NADP-dependent oxidoreductase domain"/>
    <property type="match status" value="1"/>
</dbReference>
<dbReference type="SUPFAM" id="SSF51430">
    <property type="entry name" value="NAD(P)-linked oxidoreductase"/>
    <property type="match status" value="1"/>
</dbReference>
<evidence type="ECO:0000313" key="3">
    <source>
        <dbReference type="Proteomes" id="UP000046067"/>
    </source>
</evidence>
<dbReference type="InterPro" id="IPR036812">
    <property type="entry name" value="NAD(P)_OxRdtase_dom_sf"/>
</dbReference>
<dbReference type="InterPro" id="IPR023210">
    <property type="entry name" value="NADP_OxRdtase_dom"/>
</dbReference>
<evidence type="ECO:0000313" key="2">
    <source>
        <dbReference type="EMBL" id="CSC75590.1"/>
    </source>
</evidence>
<dbReference type="GO" id="GO:0016491">
    <property type="term" value="F:oxidoreductase activity"/>
    <property type="evidence" value="ECO:0007669"/>
    <property type="project" value="UniProtKB-KW"/>
</dbReference>
<reference evidence="2 3" key="1">
    <citation type="submission" date="2015-07" db="EMBL/GenBank/DDBJ databases">
        <authorList>
            <consortium name="Pathogen Informatics"/>
        </authorList>
    </citation>
    <scope>NUCLEOTIDE SEQUENCE [LARGE SCALE GENOMIC DNA]</scope>
    <source>
        <strain evidence="2 3">A325</strain>
    </source>
</reference>
<organism evidence="2 3">
    <name type="scientific">Vibrio cholerae</name>
    <dbReference type="NCBI Taxonomy" id="666"/>
    <lineage>
        <taxon>Bacteria</taxon>
        <taxon>Pseudomonadati</taxon>
        <taxon>Pseudomonadota</taxon>
        <taxon>Gammaproteobacteria</taxon>
        <taxon>Vibrionales</taxon>
        <taxon>Vibrionaceae</taxon>
        <taxon>Vibrio</taxon>
    </lineage>
</organism>
<feature type="domain" description="NADP-dependent oxidoreductase" evidence="1">
    <location>
        <begin position="2"/>
        <end position="113"/>
    </location>
</feature>
<keyword evidence="2" id="KW-0560">Oxidoreductase</keyword>
<accession>A0A655ZPW3</accession>
<proteinExistence type="predicted"/>
<dbReference type="Pfam" id="PF00248">
    <property type="entry name" value="Aldo_ket_red"/>
    <property type="match status" value="1"/>
</dbReference>
<evidence type="ECO:0000259" key="1">
    <source>
        <dbReference type="Pfam" id="PF00248"/>
    </source>
</evidence>
<sequence>MTNQVEINPLNFDVAHDGTLDQLQRLRIRPMAWSCLGGGAIFSGQTEQAQRVRAVLEEIRVELGAESIEQVIYAWVRRLPSQPLPIIGSGKIERVQSAIAALSLELSREQWYRVWVASQGHGVP</sequence>
<protein>
    <submittedName>
        <fullName evidence="2">Aldo/keto reductase family oxidoreductase</fullName>
        <ecNumber evidence="2">1.-.-.-</ecNumber>
    </submittedName>
</protein>
<name>A0A655ZPW3_VIBCL</name>
<dbReference type="EMBL" id="CWQJ01000031">
    <property type="protein sequence ID" value="CSC75590.1"/>
    <property type="molecule type" value="Genomic_DNA"/>
</dbReference>
<gene>
    <name evidence="2" type="primary">ydhF_1</name>
    <name evidence="2" type="ORF">ERS013201_03464</name>
</gene>
<dbReference type="EC" id="1.-.-.-" evidence="2"/>
<dbReference type="Proteomes" id="UP000046067">
    <property type="component" value="Unassembled WGS sequence"/>
</dbReference>